<name>A0A5J6DAW9_9CAUD</name>
<dbReference type="Pfam" id="PF09356">
    <property type="entry name" value="Phage_BR0599"/>
    <property type="match status" value="1"/>
</dbReference>
<dbReference type="InterPro" id="IPR018964">
    <property type="entry name" value="Phage_phiJL001_Gp84_C"/>
</dbReference>
<evidence type="ECO:0000259" key="1">
    <source>
        <dbReference type="Pfam" id="PF09356"/>
    </source>
</evidence>
<dbReference type="Proteomes" id="UP000325507">
    <property type="component" value="Segment"/>
</dbReference>
<dbReference type="EMBL" id="MN184886">
    <property type="protein sequence ID" value="QEQ94773.1"/>
    <property type="molecule type" value="Genomic_DNA"/>
</dbReference>
<evidence type="ECO:0000313" key="3">
    <source>
        <dbReference type="Proteomes" id="UP000325507"/>
    </source>
</evidence>
<dbReference type="NCBIfam" id="TIGR02218">
    <property type="entry name" value="phg_TIGR02218"/>
    <property type="match status" value="1"/>
</dbReference>
<evidence type="ECO:0000313" key="2">
    <source>
        <dbReference type="EMBL" id="QEQ94773.1"/>
    </source>
</evidence>
<reference evidence="2 3" key="1">
    <citation type="submission" date="2019-07" db="EMBL/GenBank/DDBJ databases">
        <title>Complete genome sequence of bacteriophage infecting Erwinia pyrifoliae.</title>
        <authorList>
            <person name="Kim S.G."/>
            <person name="Park S.C."/>
        </authorList>
    </citation>
    <scope>NUCLEOTIDE SEQUENCE [LARGE SCALE GENOMIC DNA]</scope>
</reference>
<accession>A0A5J6DAW9</accession>
<organism evidence="2 3">
    <name type="scientific">Erwinia phage pEp_SNUABM_08</name>
    <dbReference type="NCBI Taxonomy" id="2593268"/>
    <lineage>
        <taxon>Viruses</taxon>
        <taxon>Duplodnaviria</taxon>
        <taxon>Heunggongvirae</taxon>
        <taxon>Uroviricota</taxon>
        <taxon>Caudoviricetes</taxon>
        <taxon>Casjensviridae</taxon>
        <taxon>Gwanakrovirus</taxon>
        <taxon>Gwanakrovirus SNUABM08</taxon>
    </lineage>
</organism>
<protein>
    <recommendedName>
        <fullName evidence="1">Bacteriophage phiJL001 Gp84 C-terminal domain-containing protein</fullName>
    </recommendedName>
</protein>
<dbReference type="InterPro" id="IPR011928">
    <property type="entry name" value="Phage_phiJL001_Gp84"/>
</dbReference>
<keyword evidence="3" id="KW-1185">Reference proteome</keyword>
<sequence length="274" mass="29914">MAYNEYEASTFSGRPIHLYEFTIDTKAWYVTSADSDISAGGKLYKTLGISDNGVNQTGEAQTDTFVLQVPISFDLVSLFVNTPPINDVTVKRARIHENDNELAYNYVGFIINVNFTTPGVAELTCQTLGPTMQRNGLRLTWQRGCPYVLYDPVTCKVNKNAHRLTTNVTNAQGGLITVAADIAAFGDNYFTAGFVEWVDRRTGGPNRRGIKSQIGNTITLLGRSDGIANGDPIFIYPGCSRVAQVCSSKFNNMANYGGEPHIPGKSPFSGDPIF</sequence>
<gene>
    <name evidence="2" type="ORF">pEpSNUABM08_26</name>
</gene>
<feature type="domain" description="Bacteriophage phiJL001 Gp84 C-terminal" evidence="1">
    <location>
        <begin position="188"/>
        <end position="265"/>
    </location>
</feature>
<proteinExistence type="predicted"/>